<sequence>MAESSPTAAEMQLCTLAAAPYAVPSVSPSYNGQYYAPHLQFMTPHRQPIPTVNRRYRAGSCSQTQKTETWKTETHRCQVSLLFTTRTGQNYDNNKIRRPKECRPWHRHSANQGSSKQAAAIERRTQS</sequence>
<dbReference type="EMBL" id="JAIWYP010000002">
    <property type="protein sequence ID" value="KAH3860597.1"/>
    <property type="molecule type" value="Genomic_DNA"/>
</dbReference>
<keyword evidence="3" id="KW-1185">Reference proteome</keyword>
<dbReference type="AlphaFoldDB" id="A0A9D4RBF8"/>
<name>A0A9D4RBF8_DREPO</name>
<proteinExistence type="predicted"/>
<gene>
    <name evidence="2" type="ORF">DPMN_023507</name>
</gene>
<dbReference type="Proteomes" id="UP000828390">
    <property type="component" value="Unassembled WGS sequence"/>
</dbReference>
<comment type="caution">
    <text evidence="2">The sequence shown here is derived from an EMBL/GenBank/DDBJ whole genome shotgun (WGS) entry which is preliminary data.</text>
</comment>
<organism evidence="2 3">
    <name type="scientific">Dreissena polymorpha</name>
    <name type="common">Zebra mussel</name>
    <name type="synonym">Mytilus polymorpha</name>
    <dbReference type="NCBI Taxonomy" id="45954"/>
    <lineage>
        <taxon>Eukaryota</taxon>
        <taxon>Metazoa</taxon>
        <taxon>Spiralia</taxon>
        <taxon>Lophotrochozoa</taxon>
        <taxon>Mollusca</taxon>
        <taxon>Bivalvia</taxon>
        <taxon>Autobranchia</taxon>
        <taxon>Heteroconchia</taxon>
        <taxon>Euheterodonta</taxon>
        <taxon>Imparidentia</taxon>
        <taxon>Neoheterodontei</taxon>
        <taxon>Myida</taxon>
        <taxon>Dreissenoidea</taxon>
        <taxon>Dreissenidae</taxon>
        <taxon>Dreissena</taxon>
    </lineage>
</organism>
<evidence type="ECO:0000313" key="2">
    <source>
        <dbReference type="EMBL" id="KAH3860597.1"/>
    </source>
</evidence>
<reference evidence="2" key="1">
    <citation type="journal article" date="2019" name="bioRxiv">
        <title>The Genome of the Zebra Mussel, Dreissena polymorpha: A Resource for Invasive Species Research.</title>
        <authorList>
            <person name="McCartney M.A."/>
            <person name="Auch B."/>
            <person name="Kono T."/>
            <person name="Mallez S."/>
            <person name="Zhang Y."/>
            <person name="Obille A."/>
            <person name="Becker A."/>
            <person name="Abrahante J.E."/>
            <person name="Garbe J."/>
            <person name="Badalamenti J.P."/>
            <person name="Herman A."/>
            <person name="Mangelson H."/>
            <person name="Liachko I."/>
            <person name="Sullivan S."/>
            <person name="Sone E.D."/>
            <person name="Koren S."/>
            <person name="Silverstein K.A.T."/>
            <person name="Beckman K.B."/>
            <person name="Gohl D.M."/>
        </authorList>
    </citation>
    <scope>NUCLEOTIDE SEQUENCE</scope>
    <source>
        <strain evidence="2">Duluth1</strain>
        <tissue evidence="2">Whole animal</tissue>
    </source>
</reference>
<evidence type="ECO:0000256" key="1">
    <source>
        <dbReference type="SAM" id="MobiDB-lite"/>
    </source>
</evidence>
<protein>
    <submittedName>
        <fullName evidence="2">Uncharacterized protein</fullName>
    </submittedName>
</protein>
<feature type="region of interest" description="Disordered" evidence="1">
    <location>
        <begin position="88"/>
        <end position="127"/>
    </location>
</feature>
<evidence type="ECO:0000313" key="3">
    <source>
        <dbReference type="Proteomes" id="UP000828390"/>
    </source>
</evidence>
<reference evidence="2" key="2">
    <citation type="submission" date="2020-11" db="EMBL/GenBank/DDBJ databases">
        <authorList>
            <person name="McCartney M.A."/>
            <person name="Auch B."/>
            <person name="Kono T."/>
            <person name="Mallez S."/>
            <person name="Becker A."/>
            <person name="Gohl D.M."/>
            <person name="Silverstein K.A.T."/>
            <person name="Koren S."/>
            <person name="Bechman K.B."/>
            <person name="Herman A."/>
            <person name="Abrahante J.E."/>
            <person name="Garbe J."/>
        </authorList>
    </citation>
    <scope>NUCLEOTIDE SEQUENCE</scope>
    <source>
        <strain evidence="2">Duluth1</strain>
        <tissue evidence="2">Whole animal</tissue>
    </source>
</reference>
<accession>A0A9D4RBF8</accession>